<protein>
    <recommendedName>
        <fullName evidence="1">PilZ domain-containing protein</fullName>
    </recommendedName>
</protein>
<proteinExistence type="predicted"/>
<dbReference type="EMBL" id="CP017834">
    <property type="protein sequence ID" value="APJ02520.1"/>
    <property type="molecule type" value="Genomic_DNA"/>
</dbReference>
<dbReference type="Proteomes" id="UP000184731">
    <property type="component" value="Chromosome"/>
</dbReference>
<dbReference type="STRING" id="1915309.AXG55_00650"/>
<dbReference type="GO" id="GO:0035438">
    <property type="term" value="F:cyclic-di-GMP binding"/>
    <property type="evidence" value="ECO:0007669"/>
    <property type="project" value="InterPro"/>
</dbReference>
<gene>
    <name evidence="2" type="ORF">AXG55_00650</name>
</gene>
<dbReference type="Gene3D" id="2.40.10.220">
    <property type="entry name" value="predicted glycosyltransferase like domains"/>
    <property type="match status" value="1"/>
</dbReference>
<dbReference type="OrthoDB" id="5915058at2"/>
<dbReference type="InterPro" id="IPR009875">
    <property type="entry name" value="PilZ_domain"/>
</dbReference>
<dbReference type="SUPFAM" id="SSF141371">
    <property type="entry name" value="PilZ domain-like"/>
    <property type="match status" value="1"/>
</dbReference>
<sequence>MRQKADEKRKALRHNVEFIVSIYKNGKLVAPNNRIKNLSVLGCLIVVANKYKFKIGDKVILKIEEQQLLKKFNLLLDSIHAIVRHFDNHNEAYMGLEFMSINDDEKIIIEKIIENKSLLKSFPKSWQLKL</sequence>
<evidence type="ECO:0000259" key="1">
    <source>
        <dbReference type="Pfam" id="PF07238"/>
    </source>
</evidence>
<feature type="domain" description="PilZ" evidence="1">
    <location>
        <begin position="7"/>
        <end position="113"/>
    </location>
</feature>
<dbReference type="KEGG" id="saqi:AXG55_00650"/>
<accession>A0A1L4CX41</accession>
<organism evidence="2 3">
    <name type="scientific">Silvanigrella aquatica</name>
    <dbReference type="NCBI Taxonomy" id="1915309"/>
    <lineage>
        <taxon>Bacteria</taxon>
        <taxon>Pseudomonadati</taxon>
        <taxon>Bdellovibrionota</taxon>
        <taxon>Oligoflexia</taxon>
        <taxon>Silvanigrellales</taxon>
        <taxon>Silvanigrellaceae</taxon>
        <taxon>Silvanigrella</taxon>
    </lineage>
</organism>
<dbReference type="AlphaFoldDB" id="A0A1L4CX41"/>
<name>A0A1L4CX41_9BACT</name>
<evidence type="ECO:0000313" key="3">
    <source>
        <dbReference type="Proteomes" id="UP000184731"/>
    </source>
</evidence>
<keyword evidence="3" id="KW-1185">Reference proteome</keyword>
<reference evidence="2 3" key="1">
    <citation type="submission" date="2016-10" db="EMBL/GenBank/DDBJ databases">
        <title>Silvanigrella aquatica sp. nov., isolated from a freshwater lake located in the Black Forest, Germany, description of Silvanigrellaceae fam. nov., Silvanigrellales ord. nov., reclassification of the order Bdellovibrionales in the class Oligoflexia, reclassification of the families Bacteriovoracaceae and Halobacteriovoraceae in the new order Bacteriovoracales ord. nov., and reclassification of the family Pseudobacteriovoracaceae in the order Oligoflexiales.</title>
        <authorList>
            <person name="Hahn M.W."/>
            <person name="Schmidt J."/>
            <person name="Koll U."/>
            <person name="Rohde M."/>
            <person name="Verbag S."/>
            <person name="Pitt A."/>
            <person name="Nakai R."/>
            <person name="Naganuma T."/>
            <person name="Lang E."/>
        </authorList>
    </citation>
    <scope>NUCLEOTIDE SEQUENCE [LARGE SCALE GENOMIC DNA]</scope>
    <source>
        <strain evidence="2 3">MWH-Nonnen-W8red</strain>
    </source>
</reference>
<dbReference type="RefSeq" id="WP_148696227.1">
    <property type="nucleotide sequence ID" value="NZ_CP017834.1"/>
</dbReference>
<dbReference type="Pfam" id="PF07238">
    <property type="entry name" value="PilZ"/>
    <property type="match status" value="1"/>
</dbReference>
<evidence type="ECO:0000313" key="2">
    <source>
        <dbReference type="EMBL" id="APJ02520.1"/>
    </source>
</evidence>